<accession>A0A1N7RLV9</accession>
<reference evidence="1 2" key="1">
    <citation type="submission" date="2016-12" db="EMBL/GenBank/DDBJ databases">
        <authorList>
            <person name="Song W.-J."/>
            <person name="Kurnit D.M."/>
        </authorList>
    </citation>
    <scope>NUCLEOTIDE SEQUENCE [LARGE SCALE GENOMIC DNA]</scope>
    <source>
        <strain evidence="1 2">STM7296</strain>
    </source>
</reference>
<dbReference type="AlphaFoldDB" id="A0A1N7RLV9"/>
<evidence type="ECO:0000313" key="2">
    <source>
        <dbReference type="Proteomes" id="UP000187012"/>
    </source>
</evidence>
<keyword evidence="2" id="KW-1185">Reference proteome</keyword>
<dbReference type="EMBL" id="CYGX02000005">
    <property type="protein sequence ID" value="SIT35687.1"/>
    <property type="molecule type" value="Genomic_DNA"/>
</dbReference>
<protein>
    <submittedName>
        <fullName evidence="1">Uncharacterized protein</fullName>
    </submittedName>
</protein>
<evidence type="ECO:0000313" key="1">
    <source>
        <dbReference type="EMBL" id="SIT35687.1"/>
    </source>
</evidence>
<sequence>MASGMHDHAERRRSWTGATELMRENVDVALAFSRAPDDPPVVVNNGKRHGAKRWC</sequence>
<proteinExistence type="predicted"/>
<dbReference type="Proteomes" id="UP000187012">
    <property type="component" value="Unassembled WGS sequence"/>
</dbReference>
<name>A0A1N7RLV9_9BURK</name>
<gene>
    <name evidence="1" type="ORF">BN2475_50167</name>
</gene>
<organism evidence="1 2">
    <name type="scientific">Paraburkholderia ribeironis</name>
    <dbReference type="NCBI Taxonomy" id="1247936"/>
    <lineage>
        <taxon>Bacteria</taxon>
        <taxon>Pseudomonadati</taxon>
        <taxon>Pseudomonadota</taxon>
        <taxon>Betaproteobacteria</taxon>
        <taxon>Burkholderiales</taxon>
        <taxon>Burkholderiaceae</taxon>
        <taxon>Paraburkholderia</taxon>
    </lineage>
</organism>